<dbReference type="SUPFAM" id="SSF55729">
    <property type="entry name" value="Acyl-CoA N-acyltransferases (Nat)"/>
    <property type="match status" value="1"/>
</dbReference>
<evidence type="ECO:0000313" key="5">
    <source>
        <dbReference type="Proteomes" id="UP000521748"/>
    </source>
</evidence>
<gene>
    <name evidence="4" type="ORF">FHU41_000540</name>
</gene>
<evidence type="ECO:0000256" key="1">
    <source>
        <dbReference type="ARBA" id="ARBA00022679"/>
    </source>
</evidence>
<sequence>MLIIELAAAEAIEVQEVLDLYHSVGWHAFDHAPERLMQALANSTALAQAREDGRLVGLARVISDSVSICFLQSLATHPDYQRRGIGKALVEKVFEPFPLMVRALITGVAPEQRAFYESLGFIDPEKTLPEPSTVFLRHY</sequence>
<dbReference type="GO" id="GO:0005840">
    <property type="term" value="C:ribosome"/>
    <property type="evidence" value="ECO:0007669"/>
    <property type="project" value="UniProtKB-KW"/>
</dbReference>
<dbReference type="GO" id="GO:0008080">
    <property type="term" value="F:N-acetyltransferase activity"/>
    <property type="evidence" value="ECO:0007669"/>
    <property type="project" value="InterPro"/>
</dbReference>
<evidence type="ECO:0000259" key="3">
    <source>
        <dbReference type="PROSITE" id="PS51186"/>
    </source>
</evidence>
<dbReference type="EMBL" id="JACBYQ010000001">
    <property type="protein sequence ID" value="NYE94319.1"/>
    <property type="molecule type" value="Genomic_DNA"/>
</dbReference>
<dbReference type="InterPro" id="IPR016181">
    <property type="entry name" value="Acyl_CoA_acyltransferase"/>
</dbReference>
<evidence type="ECO:0000256" key="2">
    <source>
        <dbReference type="ARBA" id="ARBA00023315"/>
    </source>
</evidence>
<dbReference type="Pfam" id="PF13508">
    <property type="entry name" value="Acetyltransf_7"/>
    <property type="match status" value="1"/>
</dbReference>
<keyword evidence="1" id="KW-0808">Transferase</keyword>
<dbReference type="PANTHER" id="PTHR43626">
    <property type="entry name" value="ACYL-COA N-ACYLTRANSFERASE"/>
    <property type="match status" value="1"/>
</dbReference>
<keyword evidence="4" id="KW-0689">Ribosomal protein</keyword>
<dbReference type="GO" id="GO:0005737">
    <property type="term" value="C:cytoplasm"/>
    <property type="evidence" value="ECO:0007669"/>
    <property type="project" value="TreeGrafter"/>
</dbReference>
<feature type="domain" description="N-acetyltransferase" evidence="3">
    <location>
        <begin position="4"/>
        <end position="139"/>
    </location>
</feature>
<dbReference type="InterPro" id="IPR000182">
    <property type="entry name" value="GNAT_dom"/>
</dbReference>
<name>A0A7Y9LRL8_9MICC</name>
<dbReference type="InterPro" id="IPR045039">
    <property type="entry name" value="NSI-like"/>
</dbReference>
<dbReference type="Gene3D" id="3.40.630.30">
    <property type="match status" value="1"/>
</dbReference>
<accession>A0A7Y9LRL8</accession>
<keyword evidence="5" id="KW-1185">Reference proteome</keyword>
<reference evidence="4 5" key="1">
    <citation type="submission" date="2020-07" db="EMBL/GenBank/DDBJ databases">
        <title>Sequencing the genomes of 1000 actinobacteria strains.</title>
        <authorList>
            <person name="Klenk H.-P."/>
        </authorList>
    </citation>
    <scope>NUCLEOTIDE SEQUENCE [LARGE SCALE GENOMIC DNA]</scope>
    <source>
        <strain evidence="4 5">DSM 102047</strain>
    </source>
</reference>
<comment type="caution">
    <text evidence="4">The sequence shown here is derived from an EMBL/GenBank/DDBJ whole genome shotgun (WGS) entry which is preliminary data.</text>
</comment>
<organism evidence="4 5">
    <name type="scientific">Psychromicrobium silvestre</name>
    <dbReference type="NCBI Taxonomy" id="1645614"/>
    <lineage>
        <taxon>Bacteria</taxon>
        <taxon>Bacillati</taxon>
        <taxon>Actinomycetota</taxon>
        <taxon>Actinomycetes</taxon>
        <taxon>Micrococcales</taxon>
        <taxon>Micrococcaceae</taxon>
        <taxon>Psychromicrobium</taxon>
    </lineage>
</organism>
<dbReference type="AlphaFoldDB" id="A0A7Y9LRL8"/>
<dbReference type="Proteomes" id="UP000521748">
    <property type="component" value="Unassembled WGS sequence"/>
</dbReference>
<protein>
    <submittedName>
        <fullName evidence="4">Ribosomal protein S18 acetylase RimI-like enzyme</fullName>
    </submittedName>
</protein>
<dbReference type="RefSeq" id="WP_179388094.1">
    <property type="nucleotide sequence ID" value="NZ_JACBYQ010000001.1"/>
</dbReference>
<dbReference type="CDD" id="cd04301">
    <property type="entry name" value="NAT_SF"/>
    <property type="match status" value="1"/>
</dbReference>
<keyword evidence="4" id="KW-0687">Ribonucleoprotein</keyword>
<keyword evidence="2" id="KW-0012">Acyltransferase</keyword>
<proteinExistence type="predicted"/>
<evidence type="ECO:0000313" key="4">
    <source>
        <dbReference type="EMBL" id="NYE94319.1"/>
    </source>
</evidence>
<dbReference type="PROSITE" id="PS51186">
    <property type="entry name" value="GNAT"/>
    <property type="match status" value="1"/>
</dbReference>
<dbReference type="PANTHER" id="PTHR43626:SF4">
    <property type="entry name" value="GCN5-RELATED N-ACETYLTRANSFERASE 2, CHLOROPLASTIC"/>
    <property type="match status" value="1"/>
</dbReference>